<feature type="region of interest" description="Disordered" evidence="9">
    <location>
        <begin position="39"/>
        <end position="98"/>
    </location>
</feature>
<dbReference type="Pfam" id="PF02537">
    <property type="entry name" value="CRCB"/>
    <property type="match status" value="2"/>
</dbReference>
<feature type="transmembrane region" description="Helical" evidence="10">
    <location>
        <begin position="398"/>
        <end position="420"/>
    </location>
</feature>
<sequence>MTTIGSNENNTHREITDLTVSSDHIDYGDVHGPIQLRRDASVGQTSSNGASMRSFISQSGYSRSQPDEDEENEIVSQAGDSGDRALSRRGSQRGSGRVHVNEGTVFPITVSQVTPFSSDILNTVSKDIDQEEKKELPPSFEYISYLIHLAVFGILGILTRYLLQKLFGPSVAGVTSDASILYLDLPSNMVGSFLMGWLGVVFKSNISQFSDQLAIGLSTGYLGSLTTFSGWNQKMLDLSVKGHWVFAALGFVIGLILAAGSISFGIETAEGFKWFLRRYGKGLGIRKCRLNRFKCSLLILVLLVLMWAGLWTTSGILEKGKFKDGGSGAQLWLACFVGPLGVWIRWWLARLNGRGVGKAGLWKWVPFGTLIANVSAACVMAALATVKKAVNTKDCDTVATAIQFGLMGCLSTVSTLMAEFNALRKSSHPWRAYLYASLTIGISFGLGTLIYSVPVWTKGYN</sequence>
<feature type="compositionally biased region" description="Polar residues" evidence="9">
    <location>
        <begin position="42"/>
        <end position="64"/>
    </location>
</feature>
<dbReference type="EMBL" id="JBDFQZ010000006">
    <property type="protein sequence ID" value="KAK9713835.1"/>
    <property type="molecule type" value="Genomic_DNA"/>
</dbReference>
<evidence type="ECO:0000256" key="9">
    <source>
        <dbReference type="SAM" id="MobiDB-lite"/>
    </source>
</evidence>
<dbReference type="GO" id="GO:1903425">
    <property type="term" value="F:fluoride transmembrane transporter activity"/>
    <property type="evidence" value="ECO:0007669"/>
    <property type="project" value="TreeGrafter"/>
</dbReference>
<dbReference type="PANTHER" id="PTHR28259">
    <property type="entry name" value="FLUORIDE EXPORT PROTEIN 1-RELATED"/>
    <property type="match status" value="1"/>
</dbReference>
<protein>
    <submittedName>
        <fullName evidence="11">Uncharacterized protein</fullName>
    </submittedName>
</protein>
<dbReference type="EMBL" id="JBDFQZ010000006">
    <property type="protein sequence ID" value="KAK9713837.1"/>
    <property type="molecule type" value="Genomic_DNA"/>
</dbReference>
<evidence type="ECO:0000256" key="6">
    <source>
        <dbReference type="ARBA" id="ARBA00023136"/>
    </source>
</evidence>
<comment type="subcellular location">
    <subcellularLocation>
        <location evidence="2">Cell membrane</location>
        <topology evidence="2">Multi-pass membrane protein</topology>
    </subcellularLocation>
</comment>
<keyword evidence="12" id="KW-1185">Reference proteome</keyword>
<keyword evidence="6 10" id="KW-0472">Membrane</keyword>
<dbReference type="InterPro" id="IPR003691">
    <property type="entry name" value="FluC"/>
</dbReference>
<reference evidence="11 12" key="1">
    <citation type="submission" date="2024-03" db="EMBL/GenBank/DDBJ databases">
        <title>WGS assembly of Saponaria officinalis var. Norfolk2.</title>
        <authorList>
            <person name="Jenkins J."/>
            <person name="Shu S."/>
            <person name="Grimwood J."/>
            <person name="Barry K."/>
            <person name="Goodstein D."/>
            <person name="Schmutz J."/>
            <person name="Leebens-Mack J."/>
            <person name="Osbourn A."/>
        </authorList>
    </citation>
    <scope>NUCLEOTIDE SEQUENCE [LARGE SCALE GENOMIC DNA]</scope>
    <source>
        <strain evidence="12">cv. Norfolk2</strain>
        <strain evidence="11">JIC</strain>
        <tissue evidence="11">Leaf</tissue>
    </source>
</reference>
<feature type="transmembrane region" description="Helical" evidence="10">
    <location>
        <begin position="142"/>
        <end position="163"/>
    </location>
</feature>
<evidence type="ECO:0000256" key="10">
    <source>
        <dbReference type="SAM" id="Phobius"/>
    </source>
</evidence>
<comment type="caution">
    <text evidence="11">The sequence shown here is derived from an EMBL/GenBank/DDBJ whole genome shotgun (WGS) entry which is preliminary data.</text>
</comment>
<evidence type="ECO:0000256" key="2">
    <source>
        <dbReference type="ARBA" id="ARBA00004651"/>
    </source>
</evidence>
<dbReference type="Proteomes" id="UP001443914">
    <property type="component" value="Unassembled WGS sequence"/>
</dbReference>
<comment type="similarity">
    <text evidence="7">Belongs to the fluoride channel Fluc/FEX (TC 1.A.43) family.</text>
</comment>
<evidence type="ECO:0000313" key="11">
    <source>
        <dbReference type="EMBL" id="KAK9713834.1"/>
    </source>
</evidence>
<dbReference type="EMBL" id="JBDFQZ010000006">
    <property type="protein sequence ID" value="KAK9713834.1"/>
    <property type="molecule type" value="Genomic_DNA"/>
</dbReference>
<evidence type="ECO:0000313" key="12">
    <source>
        <dbReference type="Proteomes" id="UP001443914"/>
    </source>
</evidence>
<feature type="transmembrane region" description="Helical" evidence="10">
    <location>
        <begin position="361"/>
        <end position="386"/>
    </location>
</feature>
<evidence type="ECO:0000256" key="4">
    <source>
        <dbReference type="ARBA" id="ARBA00022692"/>
    </source>
</evidence>
<feature type="transmembrane region" description="Helical" evidence="10">
    <location>
        <begin position="213"/>
        <end position="231"/>
    </location>
</feature>
<dbReference type="GO" id="GO:0005886">
    <property type="term" value="C:plasma membrane"/>
    <property type="evidence" value="ECO:0007669"/>
    <property type="project" value="UniProtKB-SubCell"/>
</dbReference>
<feature type="transmembrane region" description="Helical" evidence="10">
    <location>
        <begin position="183"/>
        <end position="201"/>
    </location>
</feature>
<feature type="transmembrane region" description="Helical" evidence="10">
    <location>
        <begin position="243"/>
        <end position="276"/>
    </location>
</feature>
<organism evidence="11 12">
    <name type="scientific">Saponaria officinalis</name>
    <name type="common">Common soapwort</name>
    <name type="synonym">Lychnis saponaria</name>
    <dbReference type="NCBI Taxonomy" id="3572"/>
    <lineage>
        <taxon>Eukaryota</taxon>
        <taxon>Viridiplantae</taxon>
        <taxon>Streptophyta</taxon>
        <taxon>Embryophyta</taxon>
        <taxon>Tracheophyta</taxon>
        <taxon>Spermatophyta</taxon>
        <taxon>Magnoliopsida</taxon>
        <taxon>eudicotyledons</taxon>
        <taxon>Gunneridae</taxon>
        <taxon>Pentapetalae</taxon>
        <taxon>Caryophyllales</taxon>
        <taxon>Caryophyllaceae</taxon>
        <taxon>Caryophylleae</taxon>
        <taxon>Saponaria</taxon>
    </lineage>
</organism>
<evidence type="ECO:0000256" key="5">
    <source>
        <dbReference type="ARBA" id="ARBA00022989"/>
    </source>
</evidence>
<feature type="transmembrane region" description="Helical" evidence="10">
    <location>
        <begin position="329"/>
        <end position="349"/>
    </location>
</feature>
<keyword evidence="5 10" id="KW-1133">Transmembrane helix</keyword>
<comment type="function">
    <text evidence="1">Fluoride channel required for the rapid expulsion of cytoplasmic fluoride.</text>
</comment>
<gene>
    <name evidence="11" type="ORF">RND81_06G054400</name>
</gene>
<evidence type="ECO:0000256" key="3">
    <source>
        <dbReference type="ARBA" id="ARBA00022475"/>
    </source>
</evidence>
<name>A0AAW1K880_SAPOF</name>
<dbReference type="AlphaFoldDB" id="A0AAW1K880"/>
<comment type="catalytic activity">
    <reaction evidence="8">
        <text>fluoride(in) = fluoride(out)</text>
        <dbReference type="Rhea" id="RHEA:76159"/>
        <dbReference type="ChEBI" id="CHEBI:17051"/>
    </reaction>
    <physiologicalReaction direction="left-to-right" evidence="8">
        <dbReference type="Rhea" id="RHEA:76160"/>
    </physiologicalReaction>
</comment>
<evidence type="ECO:0000256" key="8">
    <source>
        <dbReference type="ARBA" id="ARBA00035585"/>
    </source>
</evidence>
<dbReference type="PANTHER" id="PTHR28259:SF1">
    <property type="entry name" value="FLUORIDE EXPORT PROTEIN 1-RELATED"/>
    <property type="match status" value="1"/>
</dbReference>
<feature type="compositionally biased region" description="Low complexity" evidence="9">
    <location>
        <begin position="88"/>
        <end position="97"/>
    </location>
</feature>
<keyword evidence="3" id="KW-1003">Cell membrane</keyword>
<evidence type="ECO:0000256" key="1">
    <source>
        <dbReference type="ARBA" id="ARBA00002598"/>
    </source>
</evidence>
<feature type="transmembrane region" description="Helical" evidence="10">
    <location>
        <begin position="432"/>
        <end position="453"/>
    </location>
</feature>
<keyword evidence="4 10" id="KW-0812">Transmembrane</keyword>
<accession>A0AAW1K880</accession>
<evidence type="ECO:0000256" key="7">
    <source>
        <dbReference type="ARBA" id="ARBA00035120"/>
    </source>
</evidence>
<proteinExistence type="inferred from homology"/>
<feature type="transmembrane region" description="Helical" evidence="10">
    <location>
        <begin position="297"/>
        <end position="317"/>
    </location>
</feature>